<accession>J3L034</accession>
<feature type="region of interest" description="Disordered" evidence="1">
    <location>
        <begin position="72"/>
        <end position="97"/>
    </location>
</feature>
<proteinExistence type="predicted"/>
<keyword evidence="3" id="KW-1185">Reference proteome</keyword>
<protein>
    <submittedName>
        <fullName evidence="2">Uncharacterized protein</fullName>
    </submittedName>
</protein>
<sequence>MPPFSLAALPLPPPLCAISLPLLPLCRTFSPSLMKKLKVAHYLALAMLAHVDKDVLMVPYALKAHKYYRKRGGPIQDPSKKIPQIPHPAERFNDKTI</sequence>
<evidence type="ECO:0000313" key="3">
    <source>
        <dbReference type="Proteomes" id="UP000006038"/>
    </source>
</evidence>
<feature type="compositionally biased region" description="Basic and acidic residues" evidence="1">
    <location>
        <begin position="88"/>
        <end position="97"/>
    </location>
</feature>
<dbReference type="Proteomes" id="UP000006038">
    <property type="component" value="Chromosome 1"/>
</dbReference>
<dbReference type="AlphaFoldDB" id="J3L034"/>
<organism evidence="2">
    <name type="scientific">Oryza brachyantha</name>
    <name type="common">malo sina</name>
    <dbReference type="NCBI Taxonomy" id="4533"/>
    <lineage>
        <taxon>Eukaryota</taxon>
        <taxon>Viridiplantae</taxon>
        <taxon>Streptophyta</taxon>
        <taxon>Embryophyta</taxon>
        <taxon>Tracheophyta</taxon>
        <taxon>Spermatophyta</taxon>
        <taxon>Magnoliopsida</taxon>
        <taxon>Liliopsida</taxon>
        <taxon>Poales</taxon>
        <taxon>Poaceae</taxon>
        <taxon>BOP clade</taxon>
        <taxon>Oryzoideae</taxon>
        <taxon>Oryzeae</taxon>
        <taxon>Oryzinae</taxon>
        <taxon>Oryza</taxon>
    </lineage>
</organism>
<evidence type="ECO:0000256" key="1">
    <source>
        <dbReference type="SAM" id="MobiDB-lite"/>
    </source>
</evidence>
<reference evidence="2" key="1">
    <citation type="journal article" date="2013" name="Nat. Commun.">
        <title>Whole-genome sequencing of Oryza brachyantha reveals mechanisms underlying Oryza genome evolution.</title>
        <authorList>
            <person name="Chen J."/>
            <person name="Huang Q."/>
            <person name="Gao D."/>
            <person name="Wang J."/>
            <person name="Lang Y."/>
            <person name="Liu T."/>
            <person name="Li B."/>
            <person name="Bai Z."/>
            <person name="Luis Goicoechea J."/>
            <person name="Liang C."/>
            <person name="Chen C."/>
            <person name="Zhang W."/>
            <person name="Sun S."/>
            <person name="Liao Y."/>
            <person name="Zhang X."/>
            <person name="Yang L."/>
            <person name="Song C."/>
            <person name="Wang M."/>
            <person name="Shi J."/>
            <person name="Liu G."/>
            <person name="Liu J."/>
            <person name="Zhou H."/>
            <person name="Zhou W."/>
            <person name="Yu Q."/>
            <person name="An N."/>
            <person name="Chen Y."/>
            <person name="Cai Q."/>
            <person name="Wang B."/>
            <person name="Liu B."/>
            <person name="Min J."/>
            <person name="Huang Y."/>
            <person name="Wu H."/>
            <person name="Li Z."/>
            <person name="Zhang Y."/>
            <person name="Yin Y."/>
            <person name="Song W."/>
            <person name="Jiang J."/>
            <person name="Jackson S.A."/>
            <person name="Wing R.A."/>
            <person name="Wang J."/>
            <person name="Chen M."/>
        </authorList>
    </citation>
    <scope>NUCLEOTIDE SEQUENCE [LARGE SCALE GENOMIC DNA]</scope>
    <source>
        <strain evidence="2">cv. IRGC 101232</strain>
    </source>
</reference>
<name>J3L034_ORYBR</name>
<dbReference type="EnsemblPlants" id="OB01G25900.1">
    <property type="protein sequence ID" value="OB01G25900.1"/>
    <property type="gene ID" value="OB01G25900"/>
</dbReference>
<dbReference type="HOGENOM" id="CLU_2350098_0_0_1"/>
<evidence type="ECO:0000313" key="2">
    <source>
        <dbReference type="EnsemblPlants" id="OB01G25900.1"/>
    </source>
</evidence>
<reference evidence="2" key="2">
    <citation type="submission" date="2013-04" db="UniProtKB">
        <authorList>
            <consortium name="EnsemblPlants"/>
        </authorList>
    </citation>
    <scope>IDENTIFICATION</scope>
</reference>
<dbReference type="Gramene" id="OB01G25900.1">
    <property type="protein sequence ID" value="OB01G25900.1"/>
    <property type="gene ID" value="OB01G25900"/>
</dbReference>